<name>A0A6A6QBM3_9PEZI</name>
<protein>
    <submittedName>
        <fullName evidence="1">Uncharacterized protein</fullName>
    </submittedName>
</protein>
<dbReference type="OrthoDB" id="10025998at2759"/>
<dbReference type="Proteomes" id="UP000799750">
    <property type="component" value="Unassembled WGS sequence"/>
</dbReference>
<evidence type="ECO:0000313" key="1">
    <source>
        <dbReference type="EMBL" id="KAF2489868.1"/>
    </source>
</evidence>
<proteinExistence type="predicted"/>
<evidence type="ECO:0000313" key="2">
    <source>
        <dbReference type="Proteomes" id="UP000799750"/>
    </source>
</evidence>
<dbReference type="EMBL" id="MU004198">
    <property type="protein sequence ID" value="KAF2489868.1"/>
    <property type="molecule type" value="Genomic_DNA"/>
</dbReference>
<dbReference type="AlphaFoldDB" id="A0A6A6QBM3"/>
<organism evidence="1 2">
    <name type="scientific">Lophium mytilinum</name>
    <dbReference type="NCBI Taxonomy" id="390894"/>
    <lineage>
        <taxon>Eukaryota</taxon>
        <taxon>Fungi</taxon>
        <taxon>Dikarya</taxon>
        <taxon>Ascomycota</taxon>
        <taxon>Pezizomycotina</taxon>
        <taxon>Dothideomycetes</taxon>
        <taxon>Pleosporomycetidae</taxon>
        <taxon>Mytilinidiales</taxon>
        <taxon>Mytilinidiaceae</taxon>
        <taxon>Lophium</taxon>
    </lineage>
</organism>
<gene>
    <name evidence="1" type="ORF">BU16DRAFT_531300</name>
</gene>
<reference evidence="1" key="1">
    <citation type="journal article" date="2020" name="Stud. Mycol.">
        <title>101 Dothideomycetes genomes: a test case for predicting lifestyles and emergence of pathogens.</title>
        <authorList>
            <person name="Haridas S."/>
            <person name="Albert R."/>
            <person name="Binder M."/>
            <person name="Bloem J."/>
            <person name="Labutti K."/>
            <person name="Salamov A."/>
            <person name="Andreopoulos B."/>
            <person name="Baker S."/>
            <person name="Barry K."/>
            <person name="Bills G."/>
            <person name="Bluhm B."/>
            <person name="Cannon C."/>
            <person name="Castanera R."/>
            <person name="Culley D."/>
            <person name="Daum C."/>
            <person name="Ezra D."/>
            <person name="Gonzalez J."/>
            <person name="Henrissat B."/>
            <person name="Kuo A."/>
            <person name="Liang C."/>
            <person name="Lipzen A."/>
            <person name="Lutzoni F."/>
            <person name="Magnuson J."/>
            <person name="Mondo S."/>
            <person name="Nolan M."/>
            <person name="Ohm R."/>
            <person name="Pangilinan J."/>
            <person name="Park H.-J."/>
            <person name="Ramirez L."/>
            <person name="Alfaro M."/>
            <person name="Sun H."/>
            <person name="Tritt A."/>
            <person name="Yoshinaga Y."/>
            <person name="Zwiers L.-H."/>
            <person name="Turgeon B."/>
            <person name="Goodwin S."/>
            <person name="Spatafora J."/>
            <person name="Crous P."/>
            <person name="Grigoriev I."/>
        </authorList>
    </citation>
    <scope>NUCLEOTIDE SEQUENCE</scope>
    <source>
        <strain evidence="1">CBS 269.34</strain>
    </source>
</reference>
<sequence length="441" mass="51521">MSAFSPKVSTATSQIRAMEINQARQRVSLVDLLNPSSMYPVFNSLRASLDACSILNLTSTCKRLHSLRHYLWDINRSLRRFVDDPMEFRSQMGAADGLISGSFVLQFFEGVFWEESDLDVFIRNDGRERAFAAYLIHKESYECINPVGSDAQVDPLEYEMKGDFKVLTYLRKSSNNTTHYPKIQIIVTKDLPIFRILQSFYTTCVVNVISWNKAYAIYARPTFAMHKTYCLRSVDDTIGALLRKYSDRGWQSHDVLWPEEARSPLNPFRTPRRVGDSFTWTLPLSTTGIRTSKTPDSVLEYSQFGFAHTNDTTNIDAQTYSFQTCYGVEILPFRAHVLRYDYTFTSSDSGWCFYLGERVDRLTYLELRKMRPEDRPEEFEQSISRDGEPQTRCLYTWDFEKPAWWTYYDAQIPEWYKQYEEDQVRAKGLFPDSERRVSRGR</sequence>
<accession>A0A6A6QBM3</accession>
<keyword evidence="2" id="KW-1185">Reference proteome</keyword>